<evidence type="ECO:0000256" key="1">
    <source>
        <dbReference type="SAM" id="MobiDB-lite"/>
    </source>
</evidence>
<reference evidence="2" key="1">
    <citation type="journal article" date="2014" name="Int. J. Syst. Evol. Microbiol.">
        <title>Complete genome sequence of Corynebacterium casei LMG S-19264T (=DSM 44701T), isolated from a smear-ripened cheese.</title>
        <authorList>
            <consortium name="US DOE Joint Genome Institute (JGI-PGF)"/>
            <person name="Walter F."/>
            <person name="Albersmeier A."/>
            <person name="Kalinowski J."/>
            <person name="Ruckert C."/>
        </authorList>
    </citation>
    <scope>NUCLEOTIDE SEQUENCE</scope>
    <source>
        <strain evidence="2">CGMCC 4.7201</strain>
    </source>
</reference>
<name>A0A918DZQ6_9ACTN</name>
<dbReference type="EMBL" id="BMMS01000023">
    <property type="protein sequence ID" value="GGO94706.1"/>
    <property type="molecule type" value="Genomic_DNA"/>
</dbReference>
<reference evidence="2" key="2">
    <citation type="submission" date="2020-09" db="EMBL/GenBank/DDBJ databases">
        <authorList>
            <person name="Sun Q."/>
            <person name="Zhou Y."/>
        </authorList>
    </citation>
    <scope>NUCLEOTIDE SEQUENCE</scope>
    <source>
        <strain evidence="2">CGMCC 4.7201</strain>
    </source>
</reference>
<evidence type="ECO:0000313" key="3">
    <source>
        <dbReference type="Proteomes" id="UP000641932"/>
    </source>
</evidence>
<dbReference type="AlphaFoldDB" id="A0A918DZQ6"/>
<dbReference type="Proteomes" id="UP000641932">
    <property type="component" value="Unassembled WGS sequence"/>
</dbReference>
<evidence type="ECO:0000313" key="2">
    <source>
        <dbReference type="EMBL" id="GGO94706.1"/>
    </source>
</evidence>
<gene>
    <name evidence="2" type="ORF">GCM10012280_50240</name>
</gene>
<dbReference type="RefSeq" id="WP_189134051.1">
    <property type="nucleotide sequence ID" value="NZ_BMMS01000023.1"/>
</dbReference>
<sequence length="88" mass="9894">MLVRHGRTCEKKGFGEKGFARLLDAAHQRRVGDLVLLWEDCTHHCTDHVDAAMRRELIAASRSGPRIPSRPHACRLRSGQRDSHGTPT</sequence>
<proteinExistence type="predicted"/>
<accession>A0A918DZQ6</accession>
<comment type="caution">
    <text evidence="2">The sequence shown here is derived from an EMBL/GenBank/DDBJ whole genome shotgun (WGS) entry which is preliminary data.</text>
</comment>
<feature type="compositionally biased region" description="Basic and acidic residues" evidence="1">
    <location>
        <begin position="79"/>
        <end position="88"/>
    </location>
</feature>
<protein>
    <submittedName>
        <fullName evidence="2">Uncharacterized protein</fullName>
    </submittedName>
</protein>
<organism evidence="2 3">
    <name type="scientific">Wenjunlia tyrosinilytica</name>
    <dbReference type="NCBI Taxonomy" id="1544741"/>
    <lineage>
        <taxon>Bacteria</taxon>
        <taxon>Bacillati</taxon>
        <taxon>Actinomycetota</taxon>
        <taxon>Actinomycetes</taxon>
        <taxon>Kitasatosporales</taxon>
        <taxon>Streptomycetaceae</taxon>
        <taxon>Wenjunlia</taxon>
    </lineage>
</organism>
<feature type="region of interest" description="Disordered" evidence="1">
    <location>
        <begin position="62"/>
        <end position="88"/>
    </location>
</feature>
<keyword evidence="3" id="KW-1185">Reference proteome</keyword>